<dbReference type="AlphaFoldDB" id="A0A0E9P8P5"/>
<organism evidence="1">
    <name type="scientific">Anguilla anguilla</name>
    <name type="common">European freshwater eel</name>
    <name type="synonym">Muraena anguilla</name>
    <dbReference type="NCBI Taxonomy" id="7936"/>
    <lineage>
        <taxon>Eukaryota</taxon>
        <taxon>Metazoa</taxon>
        <taxon>Chordata</taxon>
        <taxon>Craniata</taxon>
        <taxon>Vertebrata</taxon>
        <taxon>Euteleostomi</taxon>
        <taxon>Actinopterygii</taxon>
        <taxon>Neopterygii</taxon>
        <taxon>Teleostei</taxon>
        <taxon>Anguilliformes</taxon>
        <taxon>Anguillidae</taxon>
        <taxon>Anguilla</taxon>
    </lineage>
</organism>
<reference evidence="1" key="2">
    <citation type="journal article" date="2015" name="Fish Shellfish Immunol.">
        <title>Early steps in the European eel (Anguilla anguilla)-Vibrio vulnificus interaction in the gills: Role of the RtxA13 toxin.</title>
        <authorList>
            <person name="Callol A."/>
            <person name="Pajuelo D."/>
            <person name="Ebbesson L."/>
            <person name="Teles M."/>
            <person name="MacKenzie S."/>
            <person name="Amaro C."/>
        </authorList>
    </citation>
    <scope>NUCLEOTIDE SEQUENCE</scope>
</reference>
<protein>
    <submittedName>
        <fullName evidence="1">Uncharacterized protein</fullName>
    </submittedName>
</protein>
<name>A0A0E9P8P5_ANGAN</name>
<dbReference type="EMBL" id="GBXM01108132">
    <property type="protein sequence ID" value="JAH00445.1"/>
    <property type="molecule type" value="Transcribed_RNA"/>
</dbReference>
<proteinExistence type="predicted"/>
<accession>A0A0E9P8P5</accession>
<sequence length="18" mass="2175">MECLIKFLNIMFSVLLFL</sequence>
<reference evidence="1" key="1">
    <citation type="submission" date="2014-11" db="EMBL/GenBank/DDBJ databases">
        <authorList>
            <person name="Amaro Gonzalez C."/>
        </authorList>
    </citation>
    <scope>NUCLEOTIDE SEQUENCE</scope>
</reference>
<evidence type="ECO:0000313" key="1">
    <source>
        <dbReference type="EMBL" id="JAH00445.1"/>
    </source>
</evidence>